<keyword evidence="8 9" id="KW-0472">Membrane</keyword>
<dbReference type="EMBL" id="CP111022">
    <property type="protein sequence ID" value="WAR18489.1"/>
    <property type="molecule type" value="Genomic_DNA"/>
</dbReference>
<feature type="transmembrane region" description="Helical" evidence="9">
    <location>
        <begin position="145"/>
        <end position="164"/>
    </location>
</feature>
<feature type="transmembrane region" description="Helical" evidence="9">
    <location>
        <begin position="111"/>
        <end position="133"/>
    </location>
</feature>
<comment type="similarity">
    <text evidence="3 9">Belongs to the riboflavin transporter family.</text>
</comment>
<dbReference type="PANTHER" id="PTHR12929">
    <property type="entry name" value="SOLUTE CARRIER FAMILY 52"/>
    <property type="match status" value="1"/>
</dbReference>
<evidence type="ECO:0000256" key="8">
    <source>
        <dbReference type="ARBA" id="ARBA00023136"/>
    </source>
</evidence>
<keyword evidence="11" id="KW-1185">Reference proteome</keyword>
<evidence type="ECO:0000313" key="11">
    <source>
        <dbReference type="Proteomes" id="UP001164746"/>
    </source>
</evidence>
<sequence>MRCVSDVRVPVYLLVVLFGMGSWVAVNGLWVELPLLVDGAPEGWGLPSYIIIIAQLANIGPLVYTILNKLAPRKVQEKHGVFFIVAAGATACLLLVFLWRKTAYIGGVKHSTGLIFSAFLLSMADCTSSVVFLPYMSMFKPQYISALYIGEGLSGLLPSLVALGQGVGKTVCVNQTVNTTTNETKMFPEYLPPHFPLEHFFYFLFAIMITCGLSFSLLHYLPYCKQEHVSNNVDISTNTKMLSASTASYRYSEFRNDDNLQLEFEQPTLGKTAFLHKRNFVYLLVLVGIINALINGILPSVSSYATLPYGTEAYHLSNTLGMIANPLACALAFFLPVMSLPVISISTFLGIAMATFVLTIAAYSPSPPLYTDNGGPALIVKVIASVLVSGLMSFSKVSIASVLRLNGRRALLLCGIITQVGSMLGAILMFILVNLMHLFHDKQACI</sequence>
<reference evidence="10" key="1">
    <citation type="submission" date="2022-11" db="EMBL/GenBank/DDBJ databases">
        <title>Centuries of genome instability and evolution in soft-shell clam transmissible cancer (bioRxiv).</title>
        <authorList>
            <person name="Hart S.F.M."/>
            <person name="Yonemitsu M.A."/>
            <person name="Giersch R.M."/>
            <person name="Beal B.F."/>
            <person name="Arriagada G."/>
            <person name="Davis B.W."/>
            <person name="Ostrander E.A."/>
            <person name="Goff S.P."/>
            <person name="Metzger M.J."/>
        </authorList>
    </citation>
    <scope>NUCLEOTIDE SEQUENCE</scope>
    <source>
        <strain evidence="10">MELC-2E11</strain>
        <tissue evidence="10">Siphon/mantle</tissue>
    </source>
</reference>
<feature type="transmembrane region" description="Helical" evidence="9">
    <location>
        <begin position="313"/>
        <end position="335"/>
    </location>
</feature>
<evidence type="ECO:0000256" key="5">
    <source>
        <dbReference type="ARBA" id="ARBA00022475"/>
    </source>
</evidence>
<evidence type="ECO:0000256" key="2">
    <source>
        <dbReference type="ARBA" id="ARBA00004651"/>
    </source>
</evidence>
<feature type="transmembrane region" description="Helical" evidence="9">
    <location>
        <begin position="79"/>
        <end position="99"/>
    </location>
</feature>
<dbReference type="Proteomes" id="UP001164746">
    <property type="component" value="Chromosome 11"/>
</dbReference>
<keyword evidence="6 9" id="KW-0812">Transmembrane</keyword>
<comment type="catalytic activity">
    <reaction evidence="1 9">
        <text>riboflavin(in) = riboflavin(out)</text>
        <dbReference type="Rhea" id="RHEA:35015"/>
        <dbReference type="ChEBI" id="CHEBI:57986"/>
    </reaction>
</comment>
<evidence type="ECO:0000256" key="7">
    <source>
        <dbReference type="ARBA" id="ARBA00022989"/>
    </source>
</evidence>
<proteinExistence type="inferred from homology"/>
<feature type="transmembrane region" description="Helical" evidence="9">
    <location>
        <begin position="7"/>
        <end position="26"/>
    </location>
</feature>
<feature type="transmembrane region" description="Helical" evidence="9">
    <location>
        <begin position="200"/>
        <end position="221"/>
    </location>
</feature>
<keyword evidence="5 9" id="KW-1003">Cell membrane</keyword>
<feature type="transmembrane region" description="Helical" evidence="9">
    <location>
        <begin position="280"/>
        <end position="301"/>
    </location>
</feature>
<evidence type="ECO:0000256" key="1">
    <source>
        <dbReference type="ARBA" id="ARBA00000215"/>
    </source>
</evidence>
<feature type="transmembrane region" description="Helical" evidence="9">
    <location>
        <begin position="46"/>
        <end position="67"/>
    </location>
</feature>
<accession>A0ABY7FBE2</accession>
<evidence type="ECO:0000256" key="6">
    <source>
        <dbReference type="ARBA" id="ARBA00022692"/>
    </source>
</evidence>
<evidence type="ECO:0000256" key="9">
    <source>
        <dbReference type="RuleBase" id="RU368035"/>
    </source>
</evidence>
<protein>
    <recommendedName>
        <fullName evidence="9">Riboflavin transporter</fullName>
    </recommendedName>
</protein>
<feature type="transmembrane region" description="Helical" evidence="9">
    <location>
        <begin position="383"/>
        <end position="403"/>
    </location>
</feature>
<feature type="transmembrane region" description="Helical" evidence="9">
    <location>
        <begin position="410"/>
        <end position="433"/>
    </location>
</feature>
<keyword evidence="4 9" id="KW-0813">Transport</keyword>
<name>A0ABY7FBE2_MYAAR</name>
<comment type="function">
    <text evidence="9">Plasma membrane transporter mediating the uptake by cells of the water soluble vitamin B2/riboflavin that plays a key role in biochemical oxidation-reduction reactions of the carbohydrate, lipid, and amino acid metabolism.</text>
</comment>
<feature type="transmembrane region" description="Helical" evidence="9">
    <location>
        <begin position="342"/>
        <end position="363"/>
    </location>
</feature>
<evidence type="ECO:0000313" key="10">
    <source>
        <dbReference type="EMBL" id="WAR18489.1"/>
    </source>
</evidence>
<evidence type="ECO:0000256" key="4">
    <source>
        <dbReference type="ARBA" id="ARBA00022448"/>
    </source>
</evidence>
<comment type="subcellular location">
    <subcellularLocation>
        <location evidence="2 9">Cell membrane</location>
        <topology evidence="2 9">Multi-pass membrane protein</topology>
    </subcellularLocation>
</comment>
<keyword evidence="7 9" id="KW-1133">Transmembrane helix</keyword>
<evidence type="ECO:0000256" key="3">
    <source>
        <dbReference type="ARBA" id="ARBA00006366"/>
    </source>
</evidence>
<gene>
    <name evidence="10" type="ORF">MAR_000327</name>
</gene>
<dbReference type="InterPro" id="IPR009357">
    <property type="entry name" value="Riboflavin_transptr"/>
</dbReference>
<dbReference type="PANTHER" id="PTHR12929:SF10">
    <property type="entry name" value="RIBOFLAVIN TRANSPORTER"/>
    <property type="match status" value="1"/>
</dbReference>
<organism evidence="10 11">
    <name type="scientific">Mya arenaria</name>
    <name type="common">Soft-shell clam</name>
    <dbReference type="NCBI Taxonomy" id="6604"/>
    <lineage>
        <taxon>Eukaryota</taxon>
        <taxon>Metazoa</taxon>
        <taxon>Spiralia</taxon>
        <taxon>Lophotrochozoa</taxon>
        <taxon>Mollusca</taxon>
        <taxon>Bivalvia</taxon>
        <taxon>Autobranchia</taxon>
        <taxon>Heteroconchia</taxon>
        <taxon>Euheterodonta</taxon>
        <taxon>Imparidentia</taxon>
        <taxon>Neoheterodontei</taxon>
        <taxon>Myida</taxon>
        <taxon>Myoidea</taxon>
        <taxon>Myidae</taxon>
        <taxon>Mya</taxon>
    </lineage>
</organism>
<dbReference type="Pfam" id="PF06237">
    <property type="entry name" value="SLC52_ribofla_tr"/>
    <property type="match status" value="1"/>
</dbReference>